<sequence>MTTAPDRTSRGVRTIKAAMLVTDVGFLLYWSVALLNLIPPEHAYKDYGDPVMSDWNYSFLPLDIAASVTGLVSLYLAGNRRDRTKSRYGGLHLPLTLISLTLTSTAGLQAVAFWSLRGDWSLTWWIPNLALLLFPIPSIVYLLRRSTASATRTEESMAATGRS</sequence>
<keyword evidence="1" id="KW-1133">Transmembrane helix</keyword>
<proteinExistence type="predicted"/>
<keyword evidence="3" id="KW-1185">Reference proteome</keyword>
<dbReference type="Proteomes" id="UP001631993">
    <property type="component" value="Unassembled WGS sequence"/>
</dbReference>
<evidence type="ECO:0000256" key="1">
    <source>
        <dbReference type="SAM" id="Phobius"/>
    </source>
</evidence>
<keyword evidence="1" id="KW-0472">Membrane</keyword>
<dbReference type="Pfam" id="PF17314">
    <property type="entry name" value="DUF5360"/>
    <property type="match status" value="1"/>
</dbReference>
<reference evidence="2 3" key="1">
    <citation type="submission" date="2024-12" db="EMBL/GenBank/DDBJ databases">
        <title>Forecasting of Potato common scab and diversities of Pathogenic streptomyces spp. in china.</title>
        <authorList>
            <person name="Handique U."/>
            <person name="Wu J."/>
        </authorList>
    </citation>
    <scope>NUCLEOTIDE SEQUENCE [LARGE SCALE GENOMIC DNA]</scope>
    <source>
        <strain evidence="2 3">ZRIMU1585</strain>
    </source>
</reference>
<name>A0ABW9ISJ6_STRGJ</name>
<feature type="transmembrane region" description="Helical" evidence="1">
    <location>
        <begin position="90"/>
        <end position="116"/>
    </location>
</feature>
<keyword evidence="1" id="KW-0812">Transmembrane</keyword>
<comment type="caution">
    <text evidence="2">The sequence shown here is derived from an EMBL/GenBank/DDBJ whole genome shotgun (WGS) entry which is preliminary data.</text>
</comment>
<dbReference type="EMBL" id="JBJVNE010000015">
    <property type="protein sequence ID" value="MFM9650098.1"/>
    <property type="molecule type" value="Genomic_DNA"/>
</dbReference>
<accession>A0ABW9ISJ6</accession>
<feature type="transmembrane region" description="Helical" evidence="1">
    <location>
        <begin position="122"/>
        <end position="143"/>
    </location>
</feature>
<feature type="transmembrane region" description="Helical" evidence="1">
    <location>
        <begin position="58"/>
        <end position="78"/>
    </location>
</feature>
<dbReference type="InterPro" id="IPR020348">
    <property type="entry name" value="Uncharacterised_YvaD"/>
</dbReference>
<evidence type="ECO:0000313" key="3">
    <source>
        <dbReference type="Proteomes" id="UP001631993"/>
    </source>
</evidence>
<organism evidence="2 3">
    <name type="scientific">Streptomyces galilaeus</name>
    <dbReference type="NCBI Taxonomy" id="33899"/>
    <lineage>
        <taxon>Bacteria</taxon>
        <taxon>Bacillati</taxon>
        <taxon>Actinomycetota</taxon>
        <taxon>Actinomycetes</taxon>
        <taxon>Kitasatosporales</taxon>
        <taxon>Streptomycetaceae</taxon>
        <taxon>Streptomyces</taxon>
    </lineage>
</organism>
<feature type="transmembrane region" description="Helical" evidence="1">
    <location>
        <begin position="17"/>
        <end position="38"/>
    </location>
</feature>
<protein>
    <submittedName>
        <fullName evidence="2">DUF5360 family protein</fullName>
    </submittedName>
</protein>
<dbReference type="RefSeq" id="WP_369277189.1">
    <property type="nucleotide sequence ID" value="NZ_JBJVMW010000009.1"/>
</dbReference>
<evidence type="ECO:0000313" key="2">
    <source>
        <dbReference type="EMBL" id="MFM9650098.1"/>
    </source>
</evidence>
<gene>
    <name evidence="2" type="ORF">ACKI1S_28610</name>
</gene>